<evidence type="ECO:0000256" key="4">
    <source>
        <dbReference type="SAM" id="Phobius"/>
    </source>
</evidence>
<feature type="transmembrane region" description="Helical" evidence="4">
    <location>
        <begin position="103"/>
        <end position="121"/>
    </location>
</feature>
<evidence type="ECO:0000256" key="3">
    <source>
        <dbReference type="ARBA" id="ARBA00023065"/>
    </source>
</evidence>
<evidence type="ECO:0000256" key="2">
    <source>
        <dbReference type="ARBA" id="ARBA00022448"/>
    </source>
</evidence>
<sequence>MGAVCALGLSSVGSSIATAGKAQRLQELRERPRGDDEIELTLEKSPRVETAGEDVSIVKRFVGIVIAGMPAIYGLIITVMILARLNNSHTTYTDSQGFKDLGAGLTVGLCAIASGYALSIIKPAFGKQFTTTVLLDIYAEAIALYGLIGALLFSS</sequence>
<dbReference type="InterPro" id="IPR035921">
    <property type="entry name" value="F/V-ATP_Csub_sf"/>
</dbReference>
<proteinExistence type="inferred from homology"/>
<accession>A0A6B2LN78</accession>
<reference evidence="5" key="1">
    <citation type="journal article" date="2020" name="J. Eukaryot. Microbiol.">
        <title>De novo Sequencing, Assembly and Annotation of the Transcriptome for the Free-Living Testate Amoeba Arcella intermedia.</title>
        <authorList>
            <person name="Ribeiro G.M."/>
            <person name="Porfirio-Sousa A.L."/>
            <person name="Maurer-Alcala X.X."/>
            <person name="Katz L.A."/>
            <person name="Lahr D.J.G."/>
        </authorList>
    </citation>
    <scope>NUCLEOTIDE SEQUENCE</scope>
</reference>
<dbReference type="PANTHER" id="PTHR10263">
    <property type="entry name" value="V-TYPE PROTON ATPASE PROTEOLIPID SUBUNIT"/>
    <property type="match status" value="1"/>
</dbReference>
<keyword evidence="4" id="KW-1133">Transmembrane helix</keyword>
<dbReference type="AlphaFoldDB" id="A0A6B2LN78"/>
<keyword evidence="4" id="KW-0472">Membrane</keyword>
<keyword evidence="4" id="KW-0812">Transmembrane</keyword>
<protein>
    <submittedName>
        <fullName evidence="5">Uncharacterized protein</fullName>
    </submittedName>
</protein>
<organism evidence="5">
    <name type="scientific">Arcella intermedia</name>
    <dbReference type="NCBI Taxonomy" id="1963864"/>
    <lineage>
        <taxon>Eukaryota</taxon>
        <taxon>Amoebozoa</taxon>
        <taxon>Tubulinea</taxon>
        <taxon>Elardia</taxon>
        <taxon>Arcellinida</taxon>
        <taxon>Sphaerothecina</taxon>
        <taxon>Arcellidae</taxon>
        <taxon>Arcella</taxon>
    </lineage>
</organism>
<feature type="transmembrane region" description="Helical" evidence="4">
    <location>
        <begin position="61"/>
        <end position="83"/>
    </location>
</feature>
<name>A0A6B2LN78_9EUKA</name>
<keyword evidence="2" id="KW-0813">Transport</keyword>
<feature type="transmembrane region" description="Helical" evidence="4">
    <location>
        <begin position="133"/>
        <end position="153"/>
    </location>
</feature>
<evidence type="ECO:0000256" key="1">
    <source>
        <dbReference type="ARBA" id="ARBA00007296"/>
    </source>
</evidence>
<keyword evidence="3" id="KW-0406">Ion transport</keyword>
<dbReference type="EMBL" id="GIBP01009416">
    <property type="protein sequence ID" value="NDV38385.1"/>
    <property type="molecule type" value="Transcribed_RNA"/>
</dbReference>
<evidence type="ECO:0000313" key="5">
    <source>
        <dbReference type="EMBL" id="NDV38385.1"/>
    </source>
</evidence>
<dbReference type="GO" id="GO:0006811">
    <property type="term" value="P:monoatomic ion transport"/>
    <property type="evidence" value="ECO:0007669"/>
    <property type="project" value="UniProtKB-KW"/>
</dbReference>
<dbReference type="Gene3D" id="1.20.120.610">
    <property type="entry name" value="lithium bound rotor ring of v- atpase"/>
    <property type="match status" value="1"/>
</dbReference>
<dbReference type="SUPFAM" id="SSF81333">
    <property type="entry name" value="F1F0 ATP synthase subunit C"/>
    <property type="match status" value="1"/>
</dbReference>
<comment type="similarity">
    <text evidence="1">Belongs to the V-ATPase proteolipid subunit family.</text>
</comment>